<reference evidence="5" key="1">
    <citation type="journal article" date="2021" name="PeerJ">
        <title>Extensive microbial diversity within the chicken gut microbiome revealed by metagenomics and culture.</title>
        <authorList>
            <person name="Gilroy R."/>
            <person name="Ravi A."/>
            <person name="Getino M."/>
            <person name="Pursley I."/>
            <person name="Horton D.L."/>
            <person name="Alikhan N.F."/>
            <person name="Baker D."/>
            <person name="Gharbi K."/>
            <person name="Hall N."/>
            <person name="Watson M."/>
            <person name="Adriaenssens E.M."/>
            <person name="Foster-Nyarko E."/>
            <person name="Jarju S."/>
            <person name="Secka A."/>
            <person name="Antonio M."/>
            <person name="Oren A."/>
            <person name="Chaudhuri R.R."/>
            <person name="La Ragione R."/>
            <person name="Hildebrand F."/>
            <person name="Pallen M.J."/>
        </authorList>
    </citation>
    <scope>NUCLEOTIDE SEQUENCE</scope>
    <source>
        <strain evidence="5">ChiSjej1B19-5720</strain>
    </source>
</reference>
<dbReference type="InterPro" id="IPR001667">
    <property type="entry name" value="DDH_dom"/>
</dbReference>
<keyword evidence="1 3" id="KW-0472">Membrane</keyword>
<dbReference type="PANTHER" id="PTHR47618">
    <property type="entry name" value="BIFUNCTIONAL OLIGORIBONUCLEASE AND PAP PHOSPHATASE NRNA"/>
    <property type="match status" value="1"/>
</dbReference>
<dbReference type="SUPFAM" id="SSF64182">
    <property type="entry name" value="DHH phosphoesterases"/>
    <property type="match status" value="1"/>
</dbReference>
<dbReference type="InterPro" id="IPR003156">
    <property type="entry name" value="DHHA1_dom"/>
</dbReference>
<feature type="binding site" evidence="2">
    <location>
        <position position="447"/>
    </location>
    <ligand>
        <name>Mn(2+)</name>
        <dbReference type="ChEBI" id="CHEBI:29035"/>
        <label>1</label>
    </ligand>
</feature>
<feature type="binding site" evidence="2">
    <location>
        <position position="447"/>
    </location>
    <ligand>
        <name>Mn(2+)</name>
        <dbReference type="ChEBI" id="CHEBI:29035"/>
        <label>2</label>
    </ligand>
</feature>
<dbReference type="Proteomes" id="UP000823842">
    <property type="component" value="Unassembled WGS sequence"/>
</dbReference>
<dbReference type="Gene3D" id="3.30.450.20">
    <property type="entry name" value="PAS domain"/>
    <property type="match status" value="1"/>
</dbReference>
<dbReference type="FunFam" id="3.90.1640.10:FF:000002">
    <property type="entry name" value="Cyclic-di-AMP phosphodiesterase"/>
    <property type="match status" value="1"/>
</dbReference>
<comment type="similarity">
    <text evidence="1">Belongs to the GdpP/PdeA phosphodiesterase family.</text>
</comment>
<dbReference type="Pfam" id="PF02272">
    <property type="entry name" value="DHHA1"/>
    <property type="match status" value="1"/>
</dbReference>
<proteinExistence type="inferred from homology"/>
<dbReference type="Pfam" id="PF01368">
    <property type="entry name" value="DHH"/>
    <property type="match status" value="1"/>
</dbReference>
<dbReference type="GO" id="GO:0046872">
    <property type="term" value="F:metal ion binding"/>
    <property type="evidence" value="ECO:0007669"/>
    <property type="project" value="UniProtKB-KW"/>
</dbReference>
<dbReference type="GO" id="GO:0005886">
    <property type="term" value="C:plasma membrane"/>
    <property type="evidence" value="ECO:0007669"/>
    <property type="project" value="UniProtKB-SubCell"/>
</dbReference>
<dbReference type="InterPro" id="IPR000160">
    <property type="entry name" value="GGDEF_dom"/>
</dbReference>
<evidence type="ECO:0000256" key="3">
    <source>
        <dbReference type="SAM" id="Phobius"/>
    </source>
</evidence>
<keyword evidence="3" id="KW-1133">Transmembrane helix</keyword>
<evidence type="ECO:0000256" key="2">
    <source>
        <dbReference type="PIRSR" id="PIRSR026583-50"/>
    </source>
</evidence>
<feature type="binding site" evidence="2">
    <location>
        <position position="471"/>
    </location>
    <ligand>
        <name>Mn(2+)</name>
        <dbReference type="ChEBI" id="CHEBI:29035"/>
        <label>2</label>
    </ligand>
</feature>
<dbReference type="Pfam" id="PF24898">
    <property type="entry name" value="GGDEF_GdpP"/>
    <property type="match status" value="1"/>
</dbReference>
<feature type="binding site" evidence="2">
    <location>
        <position position="379"/>
    </location>
    <ligand>
        <name>Mn(2+)</name>
        <dbReference type="ChEBI" id="CHEBI:29035"/>
        <label>2</label>
    </ligand>
</feature>
<evidence type="ECO:0000313" key="5">
    <source>
        <dbReference type="EMBL" id="HJB27678.1"/>
    </source>
</evidence>
<evidence type="ECO:0000256" key="1">
    <source>
        <dbReference type="PIRNR" id="PIRNR026583"/>
    </source>
</evidence>
<dbReference type="Gene3D" id="3.10.310.30">
    <property type="match status" value="1"/>
</dbReference>
<organism evidence="5 6">
    <name type="scientific">Candidatus Blautia faecavium</name>
    <dbReference type="NCBI Taxonomy" id="2838487"/>
    <lineage>
        <taxon>Bacteria</taxon>
        <taxon>Bacillati</taxon>
        <taxon>Bacillota</taxon>
        <taxon>Clostridia</taxon>
        <taxon>Lachnospirales</taxon>
        <taxon>Lachnospiraceae</taxon>
        <taxon>Blautia</taxon>
    </lineage>
</organism>
<feature type="binding site" evidence="2">
    <location>
        <position position="377"/>
    </location>
    <ligand>
        <name>Mn(2+)</name>
        <dbReference type="ChEBI" id="CHEBI:29035"/>
        <label>1</label>
    </ligand>
</feature>
<keyword evidence="2" id="KW-0479">Metal-binding</keyword>
<protein>
    <recommendedName>
        <fullName evidence="1">Cyclic-di-AMP phosphodiesterase</fullName>
        <ecNumber evidence="1">3.1.4.-</ecNumber>
    </recommendedName>
</protein>
<dbReference type="EC" id="3.1.4.-" evidence="1"/>
<keyword evidence="1" id="KW-1003">Cell membrane</keyword>
<feature type="binding site" evidence="2">
    <location>
        <position position="373"/>
    </location>
    <ligand>
        <name>Mn(2+)</name>
        <dbReference type="ChEBI" id="CHEBI:29035"/>
        <label>1</label>
    </ligand>
</feature>
<comment type="catalytic activity">
    <reaction evidence="1">
        <text>3',3'-c-di-AMP + H2O = 5'-O-phosphonoadenylyl-(3'-&gt;5')-adenosine + H(+)</text>
        <dbReference type="Rhea" id="RHEA:54420"/>
        <dbReference type="ChEBI" id="CHEBI:15377"/>
        <dbReference type="ChEBI" id="CHEBI:15378"/>
        <dbReference type="ChEBI" id="CHEBI:71500"/>
        <dbReference type="ChEBI" id="CHEBI:138171"/>
    </reaction>
</comment>
<gene>
    <name evidence="5" type="ORF">IAA06_02660</name>
</gene>
<dbReference type="EMBL" id="DWYZ01000061">
    <property type="protein sequence ID" value="HJB27678.1"/>
    <property type="molecule type" value="Genomic_DNA"/>
</dbReference>
<reference evidence="5" key="2">
    <citation type="submission" date="2021-04" db="EMBL/GenBank/DDBJ databases">
        <authorList>
            <person name="Gilroy R."/>
        </authorList>
    </citation>
    <scope>NUCLEOTIDE SEQUENCE</scope>
    <source>
        <strain evidence="5">ChiSjej1B19-5720</strain>
    </source>
</reference>
<keyword evidence="3" id="KW-0812">Transmembrane</keyword>
<evidence type="ECO:0000313" key="6">
    <source>
        <dbReference type="Proteomes" id="UP000823842"/>
    </source>
</evidence>
<dbReference type="PIRSF" id="PIRSF026583">
    <property type="entry name" value="YybT"/>
    <property type="match status" value="1"/>
</dbReference>
<feature type="binding site" evidence="2">
    <location>
        <position position="526"/>
    </location>
    <ligand>
        <name>Mn(2+)</name>
        <dbReference type="ChEBI" id="CHEBI:29035"/>
        <label>2</label>
    </ligand>
</feature>
<dbReference type="InterPro" id="IPR051319">
    <property type="entry name" value="Oligoribo/pAp-PDE_c-di-AMP_PDE"/>
</dbReference>
<dbReference type="AlphaFoldDB" id="A0A9D2LS35"/>
<accession>A0A9D2LS35</accession>
<comment type="caution">
    <text evidence="5">The sequence shown here is derived from an EMBL/GenBank/DDBJ whole genome shotgun (WGS) entry which is preliminary data.</text>
</comment>
<evidence type="ECO:0000259" key="4">
    <source>
        <dbReference type="PROSITE" id="PS50887"/>
    </source>
</evidence>
<dbReference type="InterPro" id="IPR014528">
    <property type="entry name" value="GdpP/PdeA"/>
</dbReference>
<comment type="subcellular location">
    <subcellularLocation>
        <location evidence="1">Cell membrane</location>
    </subcellularLocation>
</comment>
<comment type="cofactor">
    <cofactor evidence="2">
        <name>Mn(2+)</name>
        <dbReference type="ChEBI" id="CHEBI:29035"/>
    </cofactor>
    <text evidence="2">For phosphodiesterase activity, probably binds 2 Mn(2+) per subunit.</text>
</comment>
<feature type="domain" description="GGDEF" evidence="4">
    <location>
        <begin position="202"/>
        <end position="330"/>
    </location>
</feature>
<feature type="transmembrane region" description="Helical" evidence="3">
    <location>
        <begin position="17"/>
        <end position="35"/>
    </location>
</feature>
<dbReference type="PANTHER" id="PTHR47618:SF2">
    <property type="entry name" value="CYCLIC-DI-AMP PHOSPHODIESTERASE GDPP"/>
    <property type="match status" value="1"/>
</dbReference>
<dbReference type="PROSITE" id="PS50887">
    <property type="entry name" value="GGDEF"/>
    <property type="match status" value="1"/>
</dbReference>
<keyword evidence="2" id="KW-0464">Manganese</keyword>
<name>A0A9D2LS35_9FIRM</name>
<keyword evidence="1" id="KW-0378">Hydrolase</keyword>
<dbReference type="GO" id="GO:0003676">
    <property type="term" value="F:nucleic acid binding"/>
    <property type="evidence" value="ECO:0007669"/>
    <property type="project" value="UniProtKB-UniRule"/>
</dbReference>
<dbReference type="InterPro" id="IPR038763">
    <property type="entry name" value="DHH_sf"/>
</dbReference>
<dbReference type="Gene3D" id="3.90.1640.10">
    <property type="entry name" value="inorganic pyrophosphatase (n-terminal core)"/>
    <property type="match status" value="1"/>
</dbReference>
<dbReference type="GO" id="GO:0016787">
    <property type="term" value="F:hydrolase activity"/>
    <property type="evidence" value="ECO:0007669"/>
    <property type="project" value="UniProtKB-UniRule"/>
</dbReference>
<comment type="function">
    <text evidence="1">Has phosphodiesterase (PDE) activity against cyclic-di-AMP (c-di-AMP).</text>
</comment>
<sequence>MNDKMELKGQMKRFTQWPMYLSVLLIIVNILVYFVSIKGGLVMSAGLIIYVTVSVRLFKKHKPLILNDLVAFAKQYSFLEKKILEELALPYAVTDTSGRMIWSNRMFAELTGRDEFYKKHISTIFPEVTQDKIPVPGEKDVSELSVQFGERIYRISMQAVSVKDVLDNSDMLEGTKEYGNLIAMYLYDETALTEYIKASEDNKLVLALAYLDNYEEALESVEDVRRSLLIALIDRKITKYFSNYDGLVKKLEKDKYFLIMRQSSLEALKEQRFHILDEVKTVNIGNEMAVTLSIGFGLNAATYQQNYEHARIAIEMALGRGGDQVVIKNGDTITYFGGKAQQMEKTTRVKARVKAQALKEFMSTKERVVVMGHKITDVDALGAAIGIYRAGKTLGKPVHIVVNDPSTSIRPLMAGYMGNPDYEPSMFVDKNQAKDLVDNNTVVVVVDTNKPSYTECQELLYMTKTIVVLDHHRRGNEVIENAVLSYVEPYASSTCEMVAEILQYFSDDLRLRNIEADCMYAGIVIDTNNFITRAGVRTFEAAAFLRRCGADTTRVRKMLRDNIDSYKARAEAVRTAEIYRDFFAIAKAPSEGLESPTVVGAQAANELLNIKGVKASFVLTRYKNEVYVSARAIDEVNVQVLMEKMGGGGHINIAGAQVEASVEETEKMLKDIIDELYEEGELAE</sequence>